<comment type="caution">
    <text evidence="2">The sequence shown here is derived from an EMBL/GenBank/DDBJ whole genome shotgun (WGS) entry which is preliminary data.</text>
</comment>
<keyword evidence="3" id="KW-1185">Reference proteome</keyword>
<dbReference type="AlphaFoldDB" id="A0A8H5GSU8"/>
<sequence>MPLTPRYRRPRAEGSPVLPRAGLNANSTVNAPTNARPATRQKARTNSGPLKVVQAQVKPAPERAVTDGFSPLLGLQVPGRQSKVLVVLAKPLQAKTGIGRITAFLLLPWNVSSRSNSHLTLRMAWFDPSTLPSFPSMTLILQLNPAAPAEQYIHRLGHVILVLGSTRARAPVRHRLLHVVRPILPLLPEYGEVMGDTGLGMVDEVTKAQAYRAWLTYYKSRLKL</sequence>
<evidence type="ECO:0000256" key="1">
    <source>
        <dbReference type="SAM" id="MobiDB-lite"/>
    </source>
</evidence>
<gene>
    <name evidence="2" type="ORF">D9615_009735</name>
</gene>
<organism evidence="2 3">
    <name type="scientific">Tricholomella constricta</name>
    <dbReference type="NCBI Taxonomy" id="117010"/>
    <lineage>
        <taxon>Eukaryota</taxon>
        <taxon>Fungi</taxon>
        <taxon>Dikarya</taxon>
        <taxon>Basidiomycota</taxon>
        <taxon>Agaricomycotina</taxon>
        <taxon>Agaricomycetes</taxon>
        <taxon>Agaricomycetidae</taxon>
        <taxon>Agaricales</taxon>
        <taxon>Tricholomatineae</taxon>
        <taxon>Lyophyllaceae</taxon>
        <taxon>Tricholomella</taxon>
    </lineage>
</organism>
<feature type="region of interest" description="Disordered" evidence="1">
    <location>
        <begin position="1"/>
        <end position="47"/>
    </location>
</feature>
<evidence type="ECO:0000313" key="2">
    <source>
        <dbReference type="EMBL" id="KAF5370482.1"/>
    </source>
</evidence>
<proteinExistence type="predicted"/>
<evidence type="ECO:0000313" key="3">
    <source>
        <dbReference type="Proteomes" id="UP000565441"/>
    </source>
</evidence>
<reference evidence="2 3" key="1">
    <citation type="journal article" date="2020" name="ISME J.">
        <title>Uncovering the hidden diversity of litter-decomposition mechanisms in mushroom-forming fungi.</title>
        <authorList>
            <person name="Floudas D."/>
            <person name="Bentzer J."/>
            <person name="Ahren D."/>
            <person name="Johansson T."/>
            <person name="Persson P."/>
            <person name="Tunlid A."/>
        </authorList>
    </citation>
    <scope>NUCLEOTIDE SEQUENCE [LARGE SCALE GENOMIC DNA]</scope>
    <source>
        <strain evidence="2 3">CBS 661.87</strain>
    </source>
</reference>
<protein>
    <submittedName>
        <fullName evidence="2">Uncharacterized protein</fullName>
    </submittedName>
</protein>
<dbReference type="Proteomes" id="UP000565441">
    <property type="component" value="Unassembled WGS sequence"/>
</dbReference>
<dbReference type="EMBL" id="JAACJP010000052">
    <property type="protein sequence ID" value="KAF5370482.1"/>
    <property type="molecule type" value="Genomic_DNA"/>
</dbReference>
<name>A0A8H5GSU8_9AGAR</name>
<feature type="compositionally biased region" description="Polar residues" evidence="1">
    <location>
        <begin position="24"/>
        <end position="33"/>
    </location>
</feature>
<accession>A0A8H5GSU8</accession>